<evidence type="ECO:0000313" key="2">
    <source>
        <dbReference type="EMBL" id="ERK73356.1"/>
    </source>
</evidence>
<dbReference type="PANTHER" id="PTHR21666:SF270">
    <property type="entry name" value="MUREIN HYDROLASE ACTIVATOR ENVC"/>
    <property type="match status" value="1"/>
</dbReference>
<accession>U2RX83</accession>
<dbReference type="RefSeq" id="WP_021762406.1">
    <property type="nucleotide sequence ID" value="NZ_KI272136.1"/>
</dbReference>
<dbReference type="InterPro" id="IPR016047">
    <property type="entry name" value="M23ase_b-sheet_dom"/>
</dbReference>
<dbReference type="Gene3D" id="2.70.70.10">
    <property type="entry name" value="Glucose Permease (Domain IIA)"/>
    <property type="match status" value="1"/>
</dbReference>
<dbReference type="AlphaFoldDB" id="U2RX83"/>
<dbReference type="InterPro" id="IPR011055">
    <property type="entry name" value="Dup_hybrid_motif"/>
</dbReference>
<dbReference type="EMBL" id="AWVQ01000028">
    <property type="protein sequence ID" value="ERK73356.1"/>
    <property type="molecule type" value="Genomic_DNA"/>
</dbReference>
<name>U2RX83_LEIAQ</name>
<dbReference type="SUPFAM" id="SSF51261">
    <property type="entry name" value="Duplicated hybrid motif"/>
    <property type="match status" value="1"/>
</dbReference>
<evidence type="ECO:0000313" key="3">
    <source>
        <dbReference type="Proteomes" id="UP000016605"/>
    </source>
</evidence>
<dbReference type="Proteomes" id="UP000016605">
    <property type="component" value="Unassembled WGS sequence"/>
</dbReference>
<dbReference type="PANTHER" id="PTHR21666">
    <property type="entry name" value="PEPTIDASE-RELATED"/>
    <property type="match status" value="1"/>
</dbReference>
<dbReference type="GO" id="GO:0004222">
    <property type="term" value="F:metalloendopeptidase activity"/>
    <property type="evidence" value="ECO:0007669"/>
    <property type="project" value="TreeGrafter"/>
</dbReference>
<protein>
    <submittedName>
        <fullName evidence="2">Peptidase, M23 family</fullName>
    </submittedName>
</protein>
<comment type="caution">
    <text evidence="2">The sequence shown here is derived from an EMBL/GenBank/DDBJ whole genome shotgun (WGS) entry which is preliminary data.</text>
</comment>
<dbReference type="PATRIC" id="fig|1358026.3.peg.244"/>
<dbReference type="HOGENOM" id="CLU_1411551_0_0_11"/>
<feature type="non-terminal residue" evidence="2">
    <location>
        <position position="1"/>
    </location>
</feature>
<feature type="domain" description="M23ase beta-sheet core" evidence="1">
    <location>
        <begin position="82"/>
        <end position="178"/>
    </location>
</feature>
<organism evidence="2 3">
    <name type="scientific">Leifsonia aquatica ATCC 14665</name>
    <dbReference type="NCBI Taxonomy" id="1358026"/>
    <lineage>
        <taxon>Bacteria</taxon>
        <taxon>Bacillati</taxon>
        <taxon>Actinomycetota</taxon>
        <taxon>Actinomycetes</taxon>
        <taxon>Micrococcales</taxon>
        <taxon>Microbacteriaceae</taxon>
        <taxon>Leifsonia</taxon>
    </lineage>
</organism>
<reference evidence="2 3" key="1">
    <citation type="submission" date="2013-08" db="EMBL/GenBank/DDBJ databases">
        <authorList>
            <person name="Weinstock G."/>
            <person name="Sodergren E."/>
            <person name="Wylie T."/>
            <person name="Fulton L."/>
            <person name="Fulton R."/>
            <person name="Fronick C."/>
            <person name="O'Laughlin M."/>
            <person name="Godfrey J."/>
            <person name="Miner T."/>
            <person name="Herter B."/>
            <person name="Appelbaum E."/>
            <person name="Cordes M."/>
            <person name="Lek S."/>
            <person name="Wollam A."/>
            <person name="Pepin K.H."/>
            <person name="Palsikar V.B."/>
            <person name="Mitreva M."/>
            <person name="Wilson R.K."/>
        </authorList>
    </citation>
    <scope>NUCLEOTIDE SEQUENCE [LARGE SCALE GENOMIC DNA]</scope>
    <source>
        <strain evidence="2 3">ATCC 14665</strain>
    </source>
</reference>
<sequence length="192" mass="18920">GQAVTAVDVSGSEQAVADAQSRVDLAVAALAAVPTVLSADSGWQTLTVDPSLIPDGWTLPVHGPLTDGFGPRPSRPAGTALFHPGDDIGASCGTTIVAAAAGTVVDAGPNGSYGNFILIDHGGGVQTAYGHIRDGGIGVTVGQVVAAGQAIAQVGSTGASTGCHLHLEVRVNGLQIDPMPFLAARGVAVGTR</sequence>
<evidence type="ECO:0000259" key="1">
    <source>
        <dbReference type="Pfam" id="PF01551"/>
    </source>
</evidence>
<dbReference type="OrthoDB" id="1099523at2"/>
<dbReference type="Pfam" id="PF01551">
    <property type="entry name" value="Peptidase_M23"/>
    <property type="match status" value="1"/>
</dbReference>
<dbReference type="CDD" id="cd12797">
    <property type="entry name" value="M23_peptidase"/>
    <property type="match status" value="1"/>
</dbReference>
<dbReference type="InterPro" id="IPR050570">
    <property type="entry name" value="Cell_wall_metabolism_enzyme"/>
</dbReference>
<gene>
    <name evidence="2" type="ORF">N136_00277</name>
</gene>
<proteinExistence type="predicted"/>